<keyword evidence="6" id="KW-1185">Reference proteome</keyword>
<dbReference type="GO" id="GO:0003677">
    <property type="term" value="F:DNA binding"/>
    <property type="evidence" value="ECO:0007669"/>
    <property type="project" value="UniProtKB-KW"/>
</dbReference>
<dbReference type="SUPFAM" id="SSF46785">
    <property type="entry name" value="Winged helix' DNA-binding domain"/>
    <property type="match status" value="1"/>
</dbReference>
<keyword evidence="1" id="KW-0805">Transcription regulation</keyword>
<comment type="caution">
    <text evidence="5">The sequence shown here is derived from an EMBL/GenBank/DDBJ whole genome shotgun (WGS) entry which is preliminary data.</text>
</comment>
<evidence type="ECO:0000256" key="3">
    <source>
        <dbReference type="ARBA" id="ARBA00023163"/>
    </source>
</evidence>
<dbReference type="Gene3D" id="1.10.10.10">
    <property type="entry name" value="Winged helix-like DNA-binding domain superfamily/Winged helix DNA-binding domain"/>
    <property type="match status" value="1"/>
</dbReference>
<evidence type="ECO:0000259" key="4">
    <source>
        <dbReference type="PROSITE" id="PS50995"/>
    </source>
</evidence>
<dbReference type="Pfam" id="PF12802">
    <property type="entry name" value="MarR_2"/>
    <property type="match status" value="1"/>
</dbReference>
<dbReference type="PROSITE" id="PS50995">
    <property type="entry name" value="HTH_MARR_2"/>
    <property type="match status" value="1"/>
</dbReference>
<gene>
    <name evidence="5" type="ORF">H8923_08420</name>
</gene>
<proteinExistence type="predicted"/>
<feature type="domain" description="HTH marR-type" evidence="4">
    <location>
        <begin position="9"/>
        <end position="139"/>
    </location>
</feature>
<evidence type="ECO:0000256" key="1">
    <source>
        <dbReference type="ARBA" id="ARBA00023015"/>
    </source>
</evidence>
<dbReference type="InterPro" id="IPR000835">
    <property type="entry name" value="HTH_MarR-typ"/>
</dbReference>
<keyword evidence="2 5" id="KW-0238">DNA-binding</keyword>
<dbReference type="PANTHER" id="PTHR42756:SF1">
    <property type="entry name" value="TRANSCRIPTIONAL REPRESSOR OF EMRAB OPERON"/>
    <property type="match status" value="1"/>
</dbReference>
<dbReference type="InterPro" id="IPR036390">
    <property type="entry name" value="WH_DNA-bd_sf"/>
</dbReference>
<dbReference type="EMBL" id="JACRWE010000003">
    <property type="protein sequence ID" value="MBC5996782.1"/>
    <property type="molecule type" value="Genomic_DNA"/>
</dbReference>
<sequence>MQDTNWIYMMEKMQEIHLFSRTMIHRATKEYEISAQHLELLSQLLIHEDGMTPMNLSKIMGVNKTIISRIIDSLNKGGYLIKVQDIKDKRSYSVKITDLGKQLMDKVYKNYLGPIYELRRRVGDIEFFELMTYIENANKKMNEDLEEIF</sequence>
<dbReference type="InterPro" id="IPR036388">
    <property type="entry name" value="WH-like_DNA-bd_sf"/>
</dbReference>
<dbReference type="Proteomes" id="UP000609849">
    <property type="component" value="Unassembled WGS sequence"/>
</dbReference>
<name>A0ABR7JPE2_9FIRM</name>
<dbReference type="PRINTS" id="PR00598">
    <property type="entry name" value="HTHMARR"/>
</dbReference>
<dbReference type="RefSeq" id="WP_153971796.1">
    <property type="nucleotide sequence ID" value="NZ_JACRWE010000003.1"/>
</dbReference>
<dbReference type="PANTHER" id="PTHR42756">
    <property type="entry name" value="TRANSCRIPTIONAL REGULATOR, MARR"/>
    <property type="match status" value="1"/>
</dbReference>
<dbReference type="SMART" id="SM00347">
    <property type="entry name" value="HTH_MARR"/>
    <property type="match status" value="1"/>
</dbReference>
<evidence type="ECO:0000313" key="6">
    <source>
        <dbReference type="Proteomes" id="UP000609849"/>
    </source>
</evidence>
<evidence type="ECO:0000256" key="2">
    <source>
        <dbReference type="ARBA" id="ARBA00023125"/>
    </source>
</evidence>
<protein>
    <submittedName>
        <fullName evidence="5">Winged helix DNA-binding protein</fullName>
    </submittedName>
</protein>
<evidence type="ECO:0000313" key="5">
    <source>
        <dbReference type="EMBL" id="MBC5996782.1"/>
    </source>
</evidence>
<organism evidence="5 6">
    <name type="scientific">Romboutsia faecis</name>
    <dbReference type="NCBI Taxonomy" id="2764597"/>
    <lineage>
        <taxon>Bacteria</taxon>
        <taxon>Bacillati</taxon>
        <taxon>Bacillota</taxon>
        <taxon>Clostridia</taxon>
        <taxon>Peptostreptococcales</taxon>
        <taxon>Peptostreptococcaceae</taxon>
        <taxon>Romboutsia</taxon>
    </lineage>
</organism>
<keyword evidence="3" id="KW-0804">Transcription</keyword>
<reference evidence="5 6" key="1">
    <citation type="submission" date="2020-08" db="EMBL/GenBank/DDBJ databases">
        <authorList>
            <person name="Liu C."/>
            <person name="Sun Q."/>
        </authorList>
    </citation>
    <scope>NUCLEOTIDE SEQUENCE [LARGE SCALE GENOMIC DNA]</scope>
    <source>
        <strain evidence="5 6">NSJ-18</strain>
    </source>
</reference>
<accession>A0ABR7JPE2</accession>